<evidence type="ECO:0000259" key="6">
    <source>
        <dbReference type="Pfam" id="PF00673"/>
    </source>
</evidence>
<dbReference type="OrthoDB" id="539541at2759"/>
<comment type="similarity">
    <text evidence="1">Belongs to the universal ribosomal protein uL5 family.</text>
</comment>
<evidence type="ECO:0000256" key="2">
    <source>
        <dbReference type="ARBA" id="ARBA00022980"/>
    </source>
</evidence>
<evidence type="ECO:0000259" key="5">
    <source>
        <dbReference type="Pfam" id="PF00281"/>
    </source>
</evidence>
<dbReference type="InterPro" id="IPR002132">
    <property type="entry name" value="Ribosomal_uL5"/>
</dbReference>
<dbReference type="EMBL" id="MCBR01021068">
    <property type="protein sequence ID" value="RKF54542.1"/>
    <property type="molecule type" value="Genomic_DNA"/>
</dbReference>
<keyword evidence="2 7" id="KW-0689">Ribosomal protein</keyword>
<dbReference type="Proteomes" id="UP000285405">
    <property type="component" value="Unassembled WGS sequence"/>
</dbReference>
<feature type="domain" description="Large ribosomal subunit protein uL5 C-terminal" evidence="6">
    <location>
        <begin position="254"/>
        <end position="352"/>
    </location>
</feature>
<dbReference type="GO" id="GO:0005840">
    <property type="term" value="C:ribosome"/>
    <property type="evidence" value="ECO:0007669"/>
    <property type="project" value="UniProtKB-KW"/>
</dbReference>
<dbReference type="Pfam" id="PF00281">
    <property type="entry name" value="Ribosomal_L5"/>
    <property type="match status" value="1"/>
</dbReference>
<comment type="caution">
    <text evidence="7">The sequence shown here is derived from an EMBL/GenBank/DDBJ whole genome shotgun (WGS) entry which is preliminary data.</text>
</comment>
<feature type="domain" description="Large ribosomal subunit protein uL5 N-terminal" evidence="5">
    <location>
        <begin position="196"/>
        <end position="249"/>
    </location>
</feature>
<dbReference type="GO" id="GO:0006412">
    <property type="term" value="P:translation"/>
    <property type="evidence" value="ECO:0007669"/>
    <property type="project" value="InterPro"/>
</dbReference>
<keyword evidence="3" id="KW-0687">Ribonucleoprotein</keyword>
<name>A0A420HAU4_9PEZI</name>
<evidence type="ECO:0000256" key="3">
    <source>
        <dbReference type="ARBA" id="ARBA00023274"/>
    </source>
</evidence>
<protein>
    <submittedName>
        <fullName evidence="7">54S ribosomal protein L7, mitochondrial</fullName>
    </submittedName>
</protein>
<feature type="compositionally biased region" description="Basic and acidic residues" evidence="4">
    <location>
        <begin position="156"/>
        <end position="168"/>
    </location>
</feature>
<accession>A0A420HAU4</accession>
<evidence type="ECO:0000313" key="7">
    <source>
        <dbReference type="EMBL" id="RKF54542.1"/>
    </source>
</evidence>
<organism evidence="7 8">
    <name type="scientific">Golovinomyces cichoracearum</name>
    <dbReference type="NCBI Taxonomy" id="62708"/>
    <lineage>
        <taxon>Eukaryota</taxon>
        <taxon>Fungi</taxon>
        <taxon>Dikarya</taxon>
        <taxon>Ascomycota</taxon>
        <taxon>Pezizomycotina</taxon>
        <taxon>Leotiomycetes</taxon>
        <taxon>Erysiphales</taxon>
        <taxon>Erysiphaceae</taxon>
        <taxon>Golovinomyces</taxon>
    </lineage>
</organism>
<feature type="region of interest" description="Disordered" evidence="4">
    <location>
        <begin position="95"/>
        <end position="115"/>
    </location>
</feature>
<dbReference type="InterPro" id="IPR031310">
    <property type="entry name" value="Ribosomal_uL5_N"/>
</dbReference>
<feature type="region of interest" description="Disordered" evidence="4">
    <location>
        <begin position="150"/>
        <end position="182"/>
    </location>
</feature>
<dbReference type="AlphaFoldDB" id="A0A420HAU4"/>
<evidence type="ECO:0000256" key="4">
    <source>
        <dbReference type="SAM" id="MobiDB-lite"/>
    </source>
</evidence>
<reference evidence="7 8" key="1">
    <citation type="journal article" date="2018" name="BMC Genomics">
        <title>Comparative genome analyses reveal sequence features reflecting distinct modes of host-adaptation between dicot and monocot powdery mildew.</title>
        <authorList>
            <person name="Wu Y."/>
            <person name="Ma X."/>
            <person name="Pan Z."/>
            <person name="Kale S.D."/>
            <person name="Song Y."/>
            <person name="King H."/>
            <person name="Zhang Q."/>
            <person name="Presley C."/>
            <person name="Deng X."/>
            <person name="Wei C.I."/>
            <person name="Xiao S."/>
        </authorList>
    </citation>
    <scope>NUCLEOTIDE SEQUENCE [LARGE SCALE GENOMIC DNA]</scope>
    <source>
        <strain evidence="7">UCSC1</strain>
    </source>
</reference>
<dbReference type="GO" id="GO:1990904">
    <property type="term" value="C:ribonucleoprotein complex"/>
    <property type="evidence" value="ECO:0007669"/>
    <property type="project" value="UniProtKB-KW"/>
</dbReference>
<evidence type="ECO:0000256" key="1">
    <source>
        <dbReference type="ARBA" id="ARBA00008553"/>
    </source>
</evidence>
<evidence type="ECO:0000313" key="8">
    <source>
        <dbReference type="Proteomes" id="UP000285405"/>
    </source>
</evidence>
<sequence>MTSTELRKLIWLNTCQILSKRPWSTSRHFSQNYSTVDKAPNDYLDLESQSSFLTEFSAEDEKIKAYDPIKRSKGRLGQLPSSRLQAGRYQFRSPRYYRGPLHPHQPPPKTDPASREFIPGPFSYTRLNQTYQSTIAADLMTMMYMHKQPGVITPPRPERLRTWDDSSPYHKGRPKRGPRGPGDVLRLIERDIHWRNIPWIEEITVHIFVKNAVDNSAYLHVAGMLLQAVTGVRAQVHRAKRGVSAWKLRERTAIAVSATLRDGMAHEFLDKCIHLIFPKLKDWPGIRDTTGDNSGNIAWGFSPEGVILFPEVQVNYDMYPPKMIPGFHVLVKTTATSDRQARLLLSGLGVPFYSK</sequence>
<dbReference type="PANTHER" id="PTHR11994">
    <property type="entry name" value="60S RIBOSOMAL PROTEIN L11-RELATED"/>
    <property type="match status" value="1"/>
</dbReference>
<dbReference type="InterPro" id="IPR022803">
    <property type="entry name" value="Ribosomal_uL5_dom_sf"/>
</dbReference>
<proteinExistence type="inferred from homology"/>
<gene>
    <name evidence="7" type="ORF">GcC1_210045</name>
</gene>
<dbReference type="Gene3D" id="3.30.1440.10">
    <property type="match status" value="1"/>
</dbReference>
<dbReference type="InterPro" id="IPR031309">
    <property type="entry name" value="Ribosomal_uL5_C"/>
</dbReference>
<dbReference type="SUPFAM" id="SSF55282">
    <property type="entry name" value="RL5-like"/>
    <property type="match status" value="1"/>
</dbReference>
<dbReference type="Pfam" id="PF00673">
    <property type="entry name" value="Ribosomal_L5_C"/>
    <property type="match status" value="1"/>
</dbReference>
<dbReference type="GO" id="GO:0003735">
    <property type="term" value="F:structural constituent of ribosome"/>
    <property type="evidence" value="ECO:0007669"/>
    <property type="project" value="InterPro"/>
</dbReference>